<dbReference type="KEGG" id="cbei:LF65_05203"/>
<dbReference type="SUPFAM" id="SSF53955">
    <property type="entry name" value="Lysozyme-like"/>
    <property type="match status" value="1"/>
</dbReference>
<dbReference type="Gene3D" id="2.10.270.10">
    <property type="entry name" value="Cholin Binding"/>
    <property type="match status" value="4"/>
</dbReference>
<feature type="repeat" description="Cell wall-binding" evidence="2">
    <location>
        <begin position="36"/>
        <end position="55"/>
    </location>
</feature>
<evidence type="ECO:0000313" key="5">
    <source>
        <dbReference type="EMBL" id="AJH01728.1"/>
    </source>
</evidence>
<evidence type="ECO:0000256" key="3">
    <source>
        <dbReference type="SAM" id="SignalP"/>
    </source>
</evidence>
<dbReference type="PANTHER" id="PTHR37423">
    <property type="entry name" value="SOLUBLE LYTIC MUREIN TRANSGLYCOSYLASE-RELATED"/>
    <property type="match status" value="1"/>
</dbReference>
<accession>A0A0B5QUT1</accession>
<evidence type="ECO:0000259" key="4">
    <source>
        <dbReference type="Pfam" id="PF01464"/>
    </source>
</evidence>
<proteinExistence type="predicted"/>
<name>A0A0B5QUT1_CLOBE</name>
<gene>
    <name evidence="5" type="ORF">LF65_05203</name>
</gene>
<reference evidence="6" key="1">
    <citation type="submission" date="2014-12" db="EMBL/GenBank/DDBJ databases">
        <title>Genome sequence of Clostridium beijerinckii strain 59B.</title>
        <authorList>
            <person name="Little G.T."/>
            <person name="Minton N.P."/>
        </authorList>
    </citation>
    <scope>NUCLEOTIDE SEQUENCE [LARGE SCALE GENOMIC DNA]</scope>
    <source>
        <strain evidence="6">59B</strain>
    </source>
</reference>
<dbReference type="Gene3D" id="1.10.530.10">
    <property type="match status" value="1"/>
</dbReference>
<feature type="repeat" description="Cell wall-binding" evidence="2">
    <location>
        <begin position="199"/>
        <end position="218"/>
    </location>
</feature>
<dbReference type="InterPro" id="IPR018337">
    <property type="entry name" value="Cell_wall/Cho-bd_repeat"/>
</dbReference>
<dbReference type="PROSITE" id="PS51170">
    <property type="entry name" value="CW"/>
    <property type="match status" value="7"/>
</dbReference>
<feature type="chain" id="PRO_5002119809" evidence="3">
    <location>
        <begin position="27"/>
        <end position="440"/>
    </location>
</feature>
<dbReference type="InterPro" id="IPR008258">
    <property type="entry name" value="Transglycosylase_SLT_dom_1"/>
</dbReference>
<sequence length="440" mass="49552">MNIKNRLTVLAVLIVLSFIPTLNVQADISDINITSSIGWKNENGSWYYYKSDNTKAIGWIKPDNNWYHLDEDSGKMTTGWLEDKGNWYYMDETGAMVKGWKQLNGDWYLLTDSGARATGIQQDNSNLYYFKDSGVMATNTGWTKINDKWYYFDKDGKIHTGWVENNDKWYYSNDDGSMVTGTDKIGNTTYVFSDTGEMETGWVNVNNNWYYFNTDRSVATGWINLDGVWYYLNDNGSMATGWVTSNGSDYYYLDPTSGKMLTDTTIDGYKIGSDGKRYKPLNTIPLSTSSKGSGDTMKKIYNSVNDSANKYELDSKLILAIIKAESDFDPKATSSSGATGLMQIMPQNYTYLGMTDGYDIEQNIDGGSKLLKEYLNQFNGDVKIAIAAYNAGPQNVKKDGVLSDDDLCKMSQGVQDYVKRVMQYYKDGSIAIDGKNLIET</sequence>
<dbReference type="Pfam" id="PF19127">
    <property type="entry name" value="Choline_bind_3"/>
    <property type="match status" value="3"/>
</dbReference>
<evidence type="ECO:0000256" key="1">
    <source>
        <dbReference type="ARBA" id="ARBA00022737"/>
    </source>
</evidence>
<dbReference type="InterPro" id="IPR023346">
    <property type="entry name" value="Lysozyme-like_dom_sf"/>
</dbReference>
<dbReference type="OrthoDB" id="9783374at2"/>
<feature type="repeat" description="Cell wall-binding" evidence="2">
    <location>
        <begin position="219"/>
        <end position="238"/>
    </location>
</feature>
<dbReference type="Pfam" id="PF01464">
    <property type="entry name" value="SLT"/>
    <property type="match status" value="1"/>
</dbReference>
<dbReference type="PANTHER" id="PTHR37423:SF2">
    <property type="entry name" value="MEMBRANE-BOUND LYTIC MUREIN TRANSGLYCOSYLASE C"/>
    <property type="match status" value="1"/>
</dbReference>
<feature type="signal peptide" evidence="3">
    <location>
        <begin position="1"/>
        <end position="26"/>
    </location>
</feature>
<dbReference type="RefSeq" id="WP_041900209.1">
    <property type="nucleotide sequence ID" value="NZ_CP010086.2"/>
</dbReference>
<evidence type="ECO:0000313" key="6">
    <source>
        <dbReference type="Proteomes" id="UP000031866"/>
    </source>
</evidence>
<dbReference type="Proteomes" id="UP000031866">
    <property type="component" value="Chromosome"/>
</dbReference>
<feature type="repeat" description="Cell wall-binding" evidence="2">
    <location>
        <begin position="117"/>
        <end position="136"/>
    </location>
</feature>
<feature type="repeat" description="Cell wall-binding" evidence="2">
    <location>
        <begin position="77"/>
        <end position="96"/>
    </location>
</feature>
<protein>
    <submittedName>
        <fullName evidence="5">Lytic transglycosylase</fullName>
    </submittedName>
</protein>
<feature type="repeat" description="Cell wall-binding" evidence="2">
    <location>
        <begin position="159"/>
        <end position="178"/>
    </location>
</feature>
<dbReference type="STRING" id="1520.LF65_05203"/>
<dbReference type="Pfam" id="PF01473">
    <property type="entry name" value="Choline_bind_1"/>
    <property type="match status" value="3"/>
</dbReference>
<dbReference type="EMBL" id="CP010086">
    <property type="protein sequence ID" value="AJH01728.1"/>
    <property type="molecule type" value="Genomic_DNA"/>
</dbReference>
<keyword evidence="3" id="KW-0732">Signal</keyword>
<dbReference type="AlphaFoldDB" id="A0A0B5QUT1"/>
<evidence type="ECO:0000256" key="2">
    <source>
        <dbReference type="PROSITE-ProRule" id="PRU00591"/>
    </source>
</evidence>
<feature type="repeat" description="Cell wall-binding" evidence="2">
    <location>
        <begin position="139"/>
        <end position="158"/>
    </location>
</feature>
<feature type="domain" description="Transglycosylase SLT" evidence="4">
    <location>
        <begin position="305"/>
        <end position="399"/>
    </location>
</feature>
<dbReference type="CDD" id="cd00254">
    <property type="entry name" value="LT-like"/>
    <property type="match status" value="1"/>
</dbReference>
<keyword evidence="1" id="KW-0677">Repeat</keyword>
<dbReference type="SUPFAM" id="SSF69360">
    <property type="entry name" value="Cell wall binding repeat"/>
    <property type="match status" value="2"/>
</dbReference>
<organism evidence="5 6">
    <name type="scientific">Clostridium beijerinckii</name>
    <name type="common">Clostridium MP</name>
    <dbReference type="NCBI Taxonomy" id="1520"/>
    <lineage>
        <taxon>Bacteria</taxon>
        <taxon>Bacillati</taxon>
        <taxon>Bacillota</taxon>
        <taxon>Clostridia</taxon>
        <taxon>Eubacteriales</taxon>
        <taxon>Clostridiaceae</taxon>
        <taxon>Clostridium</taxon>
    </lineage>
</organism>